<keyword evidence="4 6" id="KW-1133">Transmembrane helix</keyword>
<keyword evidence="2" id="KW-1003">Cell membrane</keyword>
<comment type="caution">
    <text evidence="8">The sequence shown here is derived from an EMBL/GenBank/DDBJ whole genome shotgun (WGS) entry which is preliminary data.</text>
</comment>
<reference evidence="8 9" key="1">
    <citation type="submission" date="2013-09" db="EMBL/GenBank/DDBJ databases">
        <title>High correlation between genotypes and phenotypes of environmental bacteria Comamonas testosteroni strains.</title>
        <authorList>
            <person name="Liu L."/>
            <person name="Zhu W."/>
            <person name="Xia X."/>
            <person name="Xu B."/>
            <person name="Luo M."/>
            <person name="Wang G."/>
        </authorList>
    </citation>
    <scope>NUCLEOTIDE SEQUENCE [LARGE SCALE GENOMIC DNA]</scope>
    <source>
        <strain evidence="8 9">DF2</strain>
    </source>
</reference>
<dbReference type="GeneID" id="69560698"/>
<dbReference type="PANTHER" id="PTHR11662">
    <property type="entry name" value="SOLUTE CARRIER FAMILY 17"/>
    <property type="match status" value="1"/>
</dbReference>
<feature type="domain" description="Major facilitator superfamily (MFS) profile" evidence="7">
    <location>
        <begin position="23"/>
        <end position="431"/>
    </location>
</feature>
<feature type="transmembrane region" description="Helical" evidence="6">
    <location>
        <begin position="19"/>
        <end position="36"/>
    </location>
</feature>
<dbReference type="SUPFAM" id="SSF103473">
    <property type="entry name" value="MFS general substrate transporter"/>
    <property type="match status" value="1"/>
</dbReference>
<feature type="transmembrane region" description="Helical" evidence="6">
    <location>
        <begin position="149"/>
        <end position="170"/>
    </location>
</feature>
<feature type="transmembrane region" description="Helical" evidence="6">
    <location>
        <begin position="315"/>
        <end position="335"/>
    </location>
</feature>
<dbReference type="PIRSF" id="PIRSF002808">
    <property type="entry name" value="Hexose_phosphate_transp"/>
    <property type="match status" value="1"/>
</dbReference>
<keyword evidence="3 6" id="KW-0812">Transmembrane</keyword>
<name>A0A0E3BWT8_9BURK</name>
<feature type="transmembrane region" description="Helical" evidence="6">
    <location>
        <begin position="244"/>
        <end position="262"/>
    </location>
</feature>
<evidence type="ECO:0000256" key="3">
    <source>
        <dbReference type="ARBA" id="ARBA00022692"/>
    </source>
</evidence>
<evidence type="ECO:0000313" key="9">
    <source>
        <dbReference type="Proteomes" id="UP000029549"/>
    </source>
</evidence>
<evidence type="ECO:0000313" key="8">
    <source>
        <dbReference type="EMBL" id="KGH13634.1"/>
    </source>
</evidence>
<protein>
    <submittedName>
        <fullName evidence="8">Major facilitator transporter</fullName>
    </submittedName>
</protein>
<evidence type="ECO:0000256" key="5">
    <source>
        <dbReference type="ARBA" id="ARBA00023136"/>
    </source>
</evidence>
<keyword evidence="9" id="KW-1185">Reference proteome</keyword>
<dbReference type="InterPro" id="IPR020846">
    <property type="entry name" value="MFS_dom"/>
</dbReference>
<dbReference type="InterPro" id="IPR036259">
    <property type="entry name" value="MFS_trans_sf"/>
</dbReference>
<dbReference type="AlphaFoldDB" id="A0A0E3BWT8"/>
<dbReference type="PANTHER" id="PTHR11662:SF399">
    <property type="entry name" value="FI19708P1-RELATED"/>
    <property type="match status" value="1"/>
</dbReference>
<keyword evidence="5 6" id="KW-0472">Membrane</keyword>
<evidence type="ECO:0000256" key="4">
    <source>
        <dbReference type="ARBA" id="ARBA00022989"/>
    </source>
</evidence>
<dbReference type="InterPro" id="IPR000849">
    <property type="entry name" value="Sugar_P_transporter"/>
</dbReference>
<feature type="transmembrane region" description="Helical" evidence="6">
    <location>
        <begin position="282"/>
        <end position="303"/>
    </location>
</feature>
<feature type="transmembrane region" description="Helical" evidence="6">
    <location>
        <begin position="341"/>
        <end position="363"/>
    </location>
</feature>
<dbReference type="InterPro" id="IPR011701">
    <property type="entry name" value="MFS"/>
</dbReference>
<evidence type="ECO:0000256" key="6">
    <source>
        <dbReference type="SAM" id="Phobius"/>
    </source>
</evidence>
<dbReference type="GO" id="GO:0005886">
    <property type="term" value="C:plasma membrane"/>
    <property type="evidence" value="ECO:0007669"/>
    <property type="project" value="UniProtKB-SubCell"/>
</dbReference>
<dbReference type="RefSeq" id="WP_034390726.1">
    <property type="nucleotide sequence ID" value="NZ_AP025193.1"/>
</dbReference>
<accession>A0A0E3BWT8</accession>
<dbReference type="CDD" id="cd17319">
    <property type="entry name" value="MFS_ExuT_GudP_like"/>
    <property type="match status" value="1"/>
</dbReference>
<dbReference type="Gene3D" id="1.20.1250.20">
    <property type="entry name" value="MFS general substrate transporter like domains"/>
    <property type="match status" value="2"/>
</dbReference>
<feature type="transmembrane region" description="Helical" evidence="6">
    <location>
        <begin position="375"/>
        <end position="401"/>
    </location>
</feature>
<dbReference type="PROSITE" id="PS50850">
    <property type="entry name" value="MFS"/>
    <property type="match status" value="1"/>
</dbReference>
<dbReference type="EMBL" id="AWTP01000101">
    <property type="protein sequence ID" value="KGH13634.1"/>
    <property type="molecule type" value="Genomic_DNA"/>
</dbReference>
<comment type="subcellular location">
    <subcellularLocation>
        <location evidence="1">Cell membrane</location>
        <topology evidence="1">Multi-pass membrane protein</topology>
    </subcellularLocation>
</comment>
<evidence type="ECO:0000256" key="2">
    <source>
        <dbReference type="ARBA" id="ARBA00022475"/>
    </source>
</evidence>
<dbReference type="Proteomes" id="UP000029549">
    <property type="component" value="Unassembled WGS sequence"/>
</dbReference>
<evidence type="ECO:0000259" key="7">
    <source>
        <dbReference type="PROSITE" id="PS50850"/>
    </source>
</evidence>
<gene>
    <name evidence="8" type="ORF">P608_08720</name>
</gene>
<dbReference type="GO" id="GO:0022857">
    <property type="term" value="F:transmembrane transporter activity"/>
    <property type="evidence" value="ECO:0007669"/>
    <property type="project" value="InterPro"/>
</dbReference>
<dbReference type="InterPro" id="IPR050382">
    <property type="entry name" value="MFS_Na/Anion_cotransporter"/>
</dbReference>
<feature type="transmembrane region" description="Helical" evidence="6">
    <location>
        <begin position="57"/>
        <end position="75"/>
    </location>
</feature>
<sequence>MQNPTTLAAPQAAAAPTKVRWKIFLMMLFLIAVNYIDRASLSVAMPMIAKEFDLSPAVQGLLMSSFFWTYAFMQIPGGMLADRFGPRVVIVCSTLGWGFFQAIAAACTGWVSLLITRLGLGASEAPIYPAGGKLNGIWMTQNERGRGATLLDGGAPLGAALGALIIAGLLTHFDSWRVSFVVAGVGTMIAGVFAWWYIRNHPREHAGVNEAEAAFIEEAHAADLAAEPAHASGKVMDFFKYRSVWGMFFGWMCFNALFYGLLTWMPTYLSKVHGMDIKQMGGAVFIMFFSGFVGEMVGGWIADKWKAAGASQAKVLRTLFGIASIIATVAIYNVARFKDPVTIVILLSVTLFFLRWCGLFWCVPSILGTRKRVGFLGGVMNLGGNFAGIGVPILVGLIVQATGSYDMAMMLFAAAGAGLFVCSSIVIDYSKKIPV</sequence>
<feature type="transmembrane region" description="Helical" evidence="6">
    <location>
        <begin position="176"/>
        <end position="198"/>
    </location>
</feature>
<feature type="transmembrane region" description="Helical" evidence="6">
    <location>
        <begin position="407"/>
        <end position="427"/>
    </location>
</feature>
<proteinExistence type="predicted"/>
<dbReference type="Pfam" id="PF07690">
    <property type="entry name" value="MFS_1"/>
    <property type="match status" value="1"/>
</dbReference>
<organism evidence="8 9">
    <name type="scientific">Comamonas thiooxydans</name>
    <dbReference type="NCBI Taxonomy" id="363952"/>
    <lineage>
        <taxon>Bacteria</taxon>
        <taxon>Pseudomonadati</taxon>
        <taxon>Pseudomonadota</taxon>
        <taxon>Betaproteobacteria</taxon>
        <taxon>Burkholderiales</taxon>
        <taxon>Comamonadaceae</taxon>
        <taxon>Comamonas</taxon>
    </lineage>
</organism>
<evidence type="ECO:0000256" key="1">
    <source>
        <dbReference type="ARBA" id="ARBA00004651"/>
    </source>
</evidence>